<feature type="domain" description="Fe/B12 periplasmic-binding" evidence="7">
    <location>
        <begin position="59"/>
        <end position="336"/>
    </location>
</feature>
<proteinExistence type="inferred from homology"/>
<dbReference type="SUPFAM" id="SSF53807">
    <property type="entry name" value="Helical backbone' metal receptor"/>
    <property type="match status" value="1"/>
</dbReference>
<feature type="chain" id="PRO_5014873104" evidence="6">
    <location>
        <begin position="19"/>
        <end position="351"/>
    </location>
</feature>
<dbReference type="Proteomes" id="UP000235616">
    <property type="component" value="Unassembled WGS sequence"/>
</dbReference>
<keyword evidence="4" id="KW-0406">Ion transport</keyword>
<name>A0A2N7VT91_9BURK</name>
<evidence type="ECO:0000313" key="9">
    <source>
        <dbReference type="Proteomes" id="UP000235616"/>
    </source>
</evidence>
<keyword evidence="4" id="KW-0410">Iron transport</keyword>
<keyword evidence="3" id="KW-0813">Transport</keyword>
<dbReference type="Pfam" id="PF01497">
    <property type="entry name" value="Peripla_BP_2"/>
    <property type="match status" value="1"/>
</dbReference>
<dbReference type="Gene3D" id="3.40.50.1980">
    <property type="entry name" value="Nitrogenase molybdenum iron protein domain"/>
    <property type="match status" value="2"/>
</dbReference>
<dbReference type="EMBL" id="PNYA01000008">
    <property type="protein sequence ID" value="PMS20352.1"/>
    <property type="molecule type" value="Genomic_DNA"/>
</dbReference>
<dbReference type="RefSeq" id="WP_102645332.1">
    <property type="nucleotide sequence ID" value="NZ_PNYA01000008.1"/>
</dbReference>
<dbReference type="CDD" id="cd01146">
    <property type="entry name" value="FhuD"/>
    <property type="match status" value="1"/>
</dbReference>
<evidence type="ECO:0000259" key="7">
    <source>
        <dbReference type="PROSITE" id="PS50983"/>
    </source>
</evidence>
<dbReference type="PRINTS" id="PR01715">
    <property type="entry name" value="FERRIBNDNGPP"/>
</dbReference>
<evidence type="ECO:0000256" key="6">
    <source>
        <dbReference type="SAM" id="SignalP"/>
    </source>
</evidence>
<dbReference type="GO" id="GO:1901678">
    <property type="term" value="P:iron coordination entity transport"/>
    <property type="evidence" value="ECO:0007669"/>
    <property type="project" value="UniProtKB-ARBA"/>
</dbReference>
<keyword evidence="5 6" id="KW-0732">Signal</keyword>
<keyword evidence="9" id="KW-1185">Reference proteome</keyword>
<organism evidence="8 9">
    <name type="scientific">Trinickia dabaoshanensis</name>
    <dbReference type="NCBI Taxonomy" id="564714"/>
    <lineage>
        <taxon>Bacteria</taxon>
        <taxon>Pseudomonadati</taxon>
        <taxon>Pseudomonadota</taxon>
        <taxon>Betaproteobacteria</taxon>
        <taxon>Burkholderiales</taxon>
        <taxon>Burkholderiaceae</taxon>
        <taxon>Trinickia</taxon>
    </lineage>
</organism>
<dbReference type="InterPro" id="IPR051313">
    <property type="entry name" value="Bact_iron-sidero_bind"/>
</dbReference>
<comment type="similarity">
    <text evidence="2">Belongs to the bacterial solute-binding protein 8 family.</text>
</comment>
<evidence type="ECO:0000313" key="8">
    <source>
        <dbReference type="EMBL" id="PMS20352.1"/>
    </source>
</evidence>
<gene>
    <name evidence="8" type="ORF">C0Z18_10410</name>
</gene>
<evidence type="ECO:0000256" key="5">
    <source>
        <dbReference type="ARBA" id="ARBA00022729"/>
    </source>
</evidence>
<sequence length="351" mass="37241">MASVACAVLACWGIPCLASDAQAPAGSNAAGQLGAACGPIAGDPTIAQASTKLPARPKRIVVLEFMFAEALASLDITPVGMVDTAYYPAWIGYDAQRLSSVPDVGTRQEPSLEAIASLAPDLIIGVGFRHAPIFDALQSIAPTVLFRFNPATQRLGMPNTQLEWSRRIFDRIGCMTGREARARAVEQTLDEGLARDRRRLAQAGRSGEPFVLLQELGLPDRYWAYTGNSMAGGVASKLGIELWPPEATREGTRYVTSEDLLGRTDTSVLLVSATAPGATAPGAMLAEKLASPVWRYVPARRDGRIALVERNVWGFGGPMSALRLANALTGALLALPAPARQTHTPVTASPR</sequence>
<dbReference type="PANTHER" id="PTHR30532:SF1">
    <property type="entry name" value="IRON(3+)-HYDROXAMATE-BINDING PROTEIN FHUD"/>
    <property type="match status" value="1"/>
</dbReference>
<accession>A0A2N7VT91</accession>
<protein>
    <submittedName>
        <fullName evidence="8">Iron ABC transporter substrate-binding protein</fullName>
    </submittedName>
</protein>
<dbReference type="PROSITE" id="PS50983">
    <property type="entry name" value="FE_B12_PBP"/>
    <property type="match status" value="1"/>
</dbReference>
<comment type="subcellular location">
    <subcellularLocation>
        <location evidence="1">Cell envelope</location>
    </subcellularLocation>
</comment>
<dbReference type="AlphaFoldDB" id="A0A2N7VT91"/>
<evidence type="ECO:0000256" key="3">
    <source>
        <dbReference type="ARBA" id="ARBA00022448"/>
    </source>
</evidence>
<evidence type="ECO:0000256" key="2">
    <source>
        <dbReference type="ARBA" id="ARBA00008814"/>
    </source>
</evidence>
<dbReference type="GO" id="GO:0030288">
    <property type="term" value="C:outer membrane-bounded periplasmic space"/>
    <property type="evidence" value="ECO:0007669"/>
    <property type="project" value="TreeGrafter"/>
</dbReference>
<reference evidence="8 9" key="1">
    <citation type="submission" date="2018-01" db="EMBL/GenBank/DDBJ databases">
        <title>Whole genome analyses suggest that Burkholderia sensu lato contains two further novel genera in the rhizoxinica-symbiotica group Mycetohabitans gen. nov., and Trinickia gen. nov.: implications for the evolution of diazotrophy and nodulation in the Burkholderiaceae.</title>
        <authorList>
            <person name="Estrada-de los Santos P."/>
            <person name="Palmer M."/>
            <person name="Chavez-Ramirez B."/>
            <person name="Beukes C."/>
            <person name="Steenkamp E.T."/>
            <person name="Hirsch A.M."/>
            <person name="Manyaka P."/>
            <person name="Maluk M."/>
            <person name="Lafos M."/>
            <person name="Crook M."/>
            <person name="Gross E."/>
            <person name="Simon M.F."/>
            <person name="Bueno dos Reis Junior F."/>
            <person name="Poole P.S."/>
            <person name="Venter S.N."/>
            <person name="James E.K."/>
        </authorList>
    </citation>
    <scope>NUCLEOTIDE SEQUENCE [LARGE SCALE GENOMIC DNA]</scope>
    <source>
        <strain evidence="8 9">GIMN1.004</strain>
    </source>
</reference>
<keyword evidence="4" id="KW-0408">Iron</keyword>
<evidence type="ECO:0000256" key="1">
    <source>
        <dbReference type="ARBA" id="ARBA00004196"/>
    </source>
</evidence>
<dbReference type="InterPro" id="IPR002491">
    <property type="entry name" value="ABC_transptr_periplasmic_BD"/>
</dbReference>
<feature type="signal peptide" evidence="6">
    <location>
        <begin position="1"/>
        <end position="18"/>
    </location>
</feature>
<comment type="caution">
    <text evidence="8">The sequence shown here is derived from an EMBL/GenBank/DDBJ whole genome shotgun (WGS) entry which is preliminary data.</text>
</comment>
<dbReference type="OrthoDB" id="9793175at2"/>
<dbReference type="PANTHER" id="PTHR30532">
    <property type="entry name" value="IRON III DICITRATE-BINDING PERIPLASMIC PROTEIN"/>
    <property type="match status" value="1"/>
</dbReference>
<evidence type="ECO:0000256" key="4">
    <source>
        <dbReference type="ARBA" id="ARBA00022496"/>
    </source>
</evidence>